<evidence type="ECO:0000256" key="9">
    <source>
        <dbReference type="ARBA" id="ARBA00022927"/>
    </source>
</evidence>
<evidence type="ECO:0000256" key="2">
    <source>
        <dbReference type="ARBA" id="ARBA00006555"/>
    </source>
</evidence>
<evidence type="ECO:0000313" key="17">
    <source>
        <dbReference type="Proteomes" id="UP000651852"/>
    </source>
</evidence>
<dbReference type="SUPFAM" id="SSF74653">
    <property type="entry name" value="TolA/TonB C-terminal domain"/>
    <property type="match status" value="1"/>
</dbReference>
<feature type="domain" description="TonB C-terminal" evidence="15">
    <location>
        <begin position="188"/>
        <end position="278"/>
    </location>
</feature>
<feature type="compositionally biased region" description="Basic and acidic residues" evidence="14">
    <location>
        <begin position="143"/>
        <end position="154"/>
    </location>
</feature>
<feature type="compositionally biased region" description="Pro residues" evidence="14">
    <location>
        <begin position="93"/>
        <end position="102"/>
    </location>
</feature>
<dbReference type="InterPro" id="IPR037682">
    <property type="entry name" value="TonB_C"/>
</dbReference>
<evidence type="ECO:0000256" key="1">
    <source>
        <dbReference type="ARBA" id="ARBA00004383"/>
    </source>
</evidence>
<gene>
    <name evidence="16" type="ORF">H8S59_24040</name>
</gene>
<keyword evidence="11 13" id="KW-0472">Membrane</keyword>
<evidence type="ECO:0000259" key="15">
    <source>
        <dbReference type="PROSITE" id="PS52015"/>
    </source>
</evidence>
<dbReference type="RefSeq" id="WP_187523041.1">
    <property type="nucleotide sequence ID" value="NZ_JACONW010000182.1"/>
</dbReference>
<protein>
    <recommendedName>
        <fullName evidence="3 13">Protein TonB</fullName>
    </recommendedName>
</protein>
<feature type="compositionally biased region" description="Low complexity" evidence="14">
    <location>
        <begin position="155"/>
        <end position="174"/>
    </location>
</feature>
<feature type="region of interest" description="Disordered" evidence="14">
    <location>
        <begin position="124"/>
        <end position="208"/>
    </location>
</feature>
<keyword evidence="13" id="KW-0735">Signal-anchor</keyword>
<dbReference type="InterPro" id="IPR051045">
    <property type="entry name" value="TonB-dependent_transducer"/>
</dbReference>
<keyword evidence="5 13" id="KW-1003">Cell membrane</keyword>
<evidence type="ECO:0000256" key="12">
    <source>
        <dbReference type="ARBA" id="ARBA00025849"/>
    </source>
</evidence>
<comment type="caution">
    <text evidence="16">The sequence shown here is derived from an EMBL/GenBank/DDBJ whole genome shotgun (WGS) entry which is preliminary data.</text>
</comment>
<evidence type="ECO:0000313" key="16">
    <source>
        <dbReference type="EMBL" id="MBC3952851.1"/>
    </source>
</evidence>
<feature type="transmembrane region" description="Helical" evidence="13">
    <location>
        <begin position="26"/>
        <end position="48"/>
    </location>
</feature>
<comment type="subcellular location">
    <subcellularLocation>
        <location evidence="1 13">Cell inner membrane</location>
        <topology evidence="1 13">Single-pass membrane protein</topology>
        <orientation evidence="1 13">Periplasmic side</orientation>
    </subcellularLocation>
</comment>
<keyword evidence="7 13" id="KW-0812">Transmembrane</keyword>
<evidence type="ECO:0000256" key="8">
    <source>
        <dbReference type="ARBA" id="ARBA00022737"/>
    </source>
</evidence>
<keyword evidence="8" id="KW-0677">Repeat</keyword>
<comment type="subunit">
    <text evidence="12">Homodimer. Forms a complex with the accessory proteins ExbB and ExbD.</text>
</comment>
<evidence type="ECO:0000256" key="10">
    <source>
        <dbReference type="ARBA" id="ARBA00022989"/>
    </source>
</evidence>
<keyword evidence="10 13" id="KW-1133">Transmembrane helix</keyword>
<keyword evidence="4 13" id="KW-0813">Transport</keyword>
<evidence type="ECO:0000256" key="11">
    <source>
        <dbReference type="ARBA" id="ARBA00023136"/>
    </source>
</evidence>
<evidence type="ECO:0000256" key="6">
    <source>
        <dbReference type="ARBA" id="ARBA00022519"/>
    </source>
</evidence>
<accession>A0ABR7B6N9</accession>
<evidence type="ECO:0000256" key="13">
    <source>
        <dbReference type="RuleBase" id="RU362123"/>
    </source>
</evidence>
<comment type="similarity">
    <text evidence="2 13">Belongs to the TonB family.</text>
</comment>
<keyword evidence="9 13" id="KW-0653">Protein transport</keyword>
<dbReference type="NCBIfam" id="TIGR01352">
    <property type="entry name" value="tonB_Cterm"/>
    <property type="match status" value="1"/>
</dbReference>
<comment type="function">
    <text evidence="13">Interacts with outer membrane receptor proteins that carry out high-affinity binding and energy dependent uptake into the periplasmic space of specific substrates. It could act to transduce energy from the cytoplasmic membrane to specific energy-requiring processes in the outer membrane, resulting in the release into the periplasm of ligands bound by these outer membrane proteins.</text>
</comment>
<evidence type="ECO:0000256" key="5">
    <source>
        <dbReference type="ARBA" id="ARBA00022475"/>
    </source>
</evidence>
<name>A0ABR7B6N9_9PSED</name>
<evidence type="ECO:0000256" key="3">
    <source>
        <dbReference type="ARBA" id="ARBA00022362"/>
    </source>
</evidence>
<feature type="region of interest" description="Disordered" evidence="14">
    <location>
        <begin position="87"/>
        <end position="112"/>
    </location>
</feature>
<dbReference type="InterPro" id="IPR003538">
    <property type="entry name" value="TonB"/>
</dbReference>
<evidence type="ECO:0000256" key="7">
    <source>
        <dbReference type="ARBA" id="ARBA00022692"/>
    </source>
</evidence>
<organism evidence="16 17">
    <name type="scientific">Pseudomonas folii</name>
    <dbReference type="NCBI Taxonomy" id="2762593"/>
    <lineage>
        <taxon>Bacteria</taxon>
        <taxon>Pseudomonadati</taxon>
        <taxon>Pseudomonadota</taxon>
        <taxon>Gammaproteobacteria</taxon>
        <taxon>Pseudomonadales</taxon>
        <taxon>Pseudomonadaceae</taxon>
        <taxon>Pseudomonas</taxon>
    </lineage>
</organism>
<evidence type="ECO:0000256" key="4">
    <source>
        <dbReference type="ARBA" id="ARBA00022448"/>
    </source>
</evidence>
<dbReference type="InterPro" id="IPR006260">
    <property type="entry name" value="TonB/TolA_C"/>
</dbReference>
<dbReference type="PANTHER" id="PTHR33446">
    <property type="entry name" value="PROTEIN TONB-RELATED"/>
    <property type="match status" value="1"/>
</dbReference>
<reference evidence="16 17" key="1">
    <citation type="submission" date="2020-08" db="EMBL/GenBank/DDBJ databases">
        <title>Putative novel bacterial strains isolated from necrotic wheat leaf tissues caused by Xanthomonas translucens.</title>
        <authorList>
            <person name="Tambong J.T."/>
        </authorList>
    </citation>
    <scope>NUCLEOTIDE SEQUENCE [LARGE SCALE GENOMIC DNA]</scope>
    <source>
        <strain evidence="16 17">DOAB 1069</strain>
    </source>
</reference>
<dbReference type="PROSITE" id="PS52015">
    <property type="entry name" value="TONB_CTD"/>
    <property type="match status" value="1"/>
</dbReference>
<dbReference type="Pfam" id="PF03544">
    <property type="entry name" value="TonB_C"/>
    <property type="match status" value="1"/>
</dbReference>
<dbReference type="PANTHER" id="PTHR33446:SF8">
    <property type="entry name" value="PROTEIN TONB"/>
    <property type="match status" value="1"/>
</dbReference>
<evidence type="ECO:0000256" key="14">
    <source>
        <dbReference type="SAM" id="MobiDB-lite"/>
    </source>
</evidence>
<dbReference type="Gene3D" id="3.30.1150.10">
    <property type="match status" value="1"/>
</dbReference>
<feature type="compositionally biased region" description="Basic and acidic residues" evidence="14">
    <location>
        <begin position="124"/>
        <end position="136"/>
    </location>
</feature>
<dbReference type="EMBL" id="JACONW010000182">
    <property type="protein sequence ID" value="MBC3952851.1"/>
    <property type="molecule type" value="Genomic_DNA"/>
</dbReference>
<sequence length="278" mass="31085">MSTMTTHPPTFAVSDVVRNRFWKNSLAASLAVALHAVVLALLVTGWSVEPPKPEQPMVLKTHLVMLHPAAQPEPSVAVAEPQPVEPLPAVVQPAPPVPIPEPAKPRVDPQVQAQKLEQAALARKRVEEKKLEHQAEKQQQLEVQKRNREAEEQRLAQQRQQQEQQTKNAELARQAAERSRQQAAQASVDSRQYLPLSKEAPDYPQRALDKNIEGDCTVEYTVTPEGKVENPKVLDGCHPMFMRPSLAAATTFRYQPRTVDGRAVSVPAVRNTFHYRIK</sequence>
<keyword evidence="6 13" id="KW-0997">Cell inner membrane</keyword>
<dbReference type="Proteomes" id="UP000651852">
    <property type="component" value="Unassembled WGS sequence"/>
</dbReference>
<keyword evidence="17" id="KW-1185">Reference proteome</keyword>
<dbReference type="PRINTS" id="PR01374">
    <property type="entry name" value="TONBPROTEIN"/>
</dbReference>
<proteinExistence type="inferred from homology"/>